<organism evidence="1 2">
    <name type="scientific">Paramuricea clavata</name>
    <name type="common">Red gorgonian</name>
    <name type="synonym">Violescent sea-whip</name>
    <dbReference type="NCBI Taxonomy" id="317549"/>
    <lineage>
        <taxon>Eukaryota</taxon>
        <taxon>Metazoa</taxon>
        <taxon>Cnidaria</taxon>
        <taxon>Anthozoa</taxon>
        <taxon>Octocorallia</taxon>
        <taxon>Malacalcyonacea</taxon>
        <taxon>Plexauridae</taxon>
        <taxon>Paramuricea</taxon>
    </lineage>
</organism>
<name>A0A6S7JW69_PARCT</name>
<protein>
    <submittedName>
        <fullName evidence="1">Uncharacterized protein</fullName>
    </submittedName>
</protein>
<dbReference type="AlphaFoldDB" id="A0A6S7JW69"/>
<dbReference type="OrthoDB" id="5964469at2759"/>
<proteinExistence type="predicted"/>
<accession>A0A6S7JW69</accession>
<comment type="caution">
    <text evidence="1">The sequence shown here is derived from an EMBL/GenBank/DDBJ whole genome shotgun (WGS) entry which is preliminary data.</text>
</comment>
<evidence type="ECO:0000313" key="1">
    <source>
        <dbReference type="EMBL" id="CAB4037116.1"/>
    </source>
</evidence>
<keyword evidence="2" id="KW-1185">Reference proteome</keyword>
<sequence>ELVMDILRVLASPDLERQVPGCCRICCSRWVLQNMVTKQQICSLKPKKAVLRGKRRFSFGDHGGFVLASDFQSSTQLQYSVDFENFNPVVLPNTTTNVDIKTILTEPGEKGVIFLVIGLVNGFYHIFQVNATRSLGKRSLFFVCTL</sequence>
<reference evidence="1" key="1">
    <citation type="submission" date="2020-04" db="EMBL/GenBank/DDBJ databases">
        <authorList>
            <person name="Alioto T."/>
            <person name="Alioto T."/>
            <person name="Gomez Garrido J."/>
        </authorList>
    </citation>
    <scope>NUCLEOTIDE SEQUENCE</scope>
    <source>
        <strain evidence="1">A484AB</strain>
    </source>
</reference>
<dbReference type="Proteomes" id="UP001152795">
    <property type="component" value="Unassembled WGS sequence"/>
</dbReference>
<evidence type="ECO:0000313" key="2">
    <source>
        <dbReference type="Proteomes" id="UP001152795"/>
    </source>
</evidence>
<feature type="non-terminal residue" evidence="1">
    <location>
        <position position="146"/>
    </location>
</feature>
<gene>
    <name evidence="1" type="ORF">PACLA_8A060069</name>
</gene>
<dbReference type="EMBL" id="CACRXK020022754">
    <property type="protein sequence ID" value="CAB4037116.1"/>
    <property type="molecule type" value="Genomic_DNA"/>
</dbReference>